<evidence type="ECO:0000313" key="1">
    <source>
        <dbReference type="EMBL" id="WIN00032.1"/>
    </source>
</evidence>
<sequence>MVGANQPTLIERVPYAGSQSALGGDAVSLVHSGRDWPDTLLRQLNHLVDKRLADPEPHESMRAVVFSGHFGDDLVTRTEALIVARQARQLMFSSGDTVTCNDVSSVHLR</sequence>
<keyword evidence="2" id="KW-1185">Reference proteome</keyword>
<evidence type="ECO:0000313" key="2">
    <source>
        <dbReference type="Proteomes" id="UP001240150"/>
    </source>
</evidence>
<proteinExistence type="predicted"/>
<accession>A0ABY8WQ60</accession>
<reference evidence="1 2" key="1">
    <citation type="submission" date="2023-06" db="EMBL/GenBank/DDBJ databases">
        <authorList>
            <person name="Yushchuk O."/>
            <person name="Binda E."/>
            <person name="Ruckert-Reed C."/>
            <person name="Fedorenko V."/>
            <person name="Kalinowski J."/>
            <person name="Marinelli F."/>
        </authorList>
    </citation>
    <scope>NUCLEOTIDE SEQUENCE [LARGE SCALE GENOMIC DNA]</scope>
    <source>
        <strain evidence="1 2">NRRL 3884</strain>
    </source>
</reference>
<protein>
    <submittedName>
        <fullName evidence="1">Uncharacterized protein</fullName>
    </submittedName>
</protein>
<gene>
    <name evidence="1" type="ORF">ACTOB_003707</name>
</gene>
<organism evidence="1 2">
    <name type="scientific">Actinoplanes oblitus</name>
    <dbReference type="NCBI Taxonomy" id="3040509"/>
    <lineage>
        <taxon>Bacteria</taxon>
        <taxon>Bacillati</taxon>
        <taxon>Actinomycetota</taxon>
        <taxon>Actinomycetes</taxon>
        <taxon>Micromonosporales</taxon>
        <taxon>Micromonosporaceae</taxon>
        <taxon>Actinoplanes</taxon>
    </lineage>
</organism>
<dbReference type="Proteomes" id="UP001240150">
    <property type="component" value="Chromosome"/>
</dbReference>
<dbReference type="RefSeq" id="WP_284921490.1">
    <property type="nucleotide sequence ID" value="NZ_CP126980.1"/>
</dbReference>
<dbReference type="EMBL" id="CP126980">
    <property type="protein sequence ID" value="WIN00032.1"/>
    <property type="molecule type" value="Genomic_DNA"/>
</dbReference>
<name>A0ABY8WQ60_9ACTN</name>